<proteinExistence type="predicted"/>
<name>A0A0G3BFZ2_9VIRU</name>
<sequence>MGKLYLFLISFCKFYIFFKYLPTGLQLT</sequence>
<keyword evidence="1" id="KW-0472">Membrane</keyword>
<keyword evidence="3" id="KW-1185">Reference proteome</keyword>
<dbReference type="RefSeq" id="YP_009143303.1">
    <property type="nucleotide sequence ID" value="NC_027208.1"/>
</dbReference>
<protein>
    <submittedName>
        <fullName evidence="2">Uncharacterized protein</fullName>
    </submittedName>
</protein>
<dbReference type="EMBL" id="KP842791">
    <property type="protein sequence ID" value="AKJ26311.1"/>
    <property type="molecule type" value="Genomic_RNA"/>
</dbReference>
<dbReference type="GeneID" id="24443166"/>
<organism evidence="2 3">
    <name type="scientific">Sclerotinia sclerotiorum fusarivirus 1</name>
    <dbReference type="NCBI Taxonomy" id="1661062"/>
    <lineage>
        <taxon>Viruses</taxon>
        <taxon>Riboviria</taxon>
        <taxon>Orthornavirae</taxon>
        <taxon>Pisuviricota</taxon>
        <taxon>Duplopiviricetes</taxon>
        <taxon>Durnavirales</taxon>
        <taxon>Fusariviridae</taxon>
        <taxon>Betafusarivirus</taxon>
        <taxon>Betafusarivirus sclerotiniae</taxon>
    </lineage>
</organism>
<keyword evidence="1" id="KW-0812">Transmembrane</keyword>
<evidence type="ECO:0000313" key="2">
    <source>
        <dbReference type="EMBL" id="AKJ26311.1"/>
    </source>
</evidence>
<feature type="transmembrane region" description="Helical" evidence="1">
    <location>
        <begin position="5"/>
        <end position="22"/>
    </location>
</feature>
<accession>A0A0G3BFZ2</accession>
<dbReference type="KEGG" id="vg:24443166"/>
<evidence type="ECO:0000256" key="1">
    <source>
        <dbReference type="SAM" id="Phobius"/>
    </source>
</evidence>
<keyword evidence="1" id="KW-1133">Transmembrane helix</keyword>
<dbReference type="Proteomes" id="UP000203578">
    <property type="component" value="Segment"/>
</dbReference>
<evidence type="ECO:0000313" key="3">
    <source>
        <dbReference type="Proteomes" id="UP000203578"/>
    </source>
</evidence>
<reference evidence="2 3" key="1">
    <citation type="journal article" date="2015" name="Viruses">
        <title>Molecular Characterization of a Novel Positive-Sense, Single-Stranded RNA Mycovirus Infecting the Plant Pathogenic Fungus Sclerotinia sclerotiorum.</title>
        <authorList>
            <person name="Liu R."/>
            <person name="Cheng J."/>
            <person name="Fu Y."/>
            <person name="Jiang D."/>
            <person name="Xie J."/>
        </authorList>
    </citation>
    <scope>NUCLEOTIDE SEQUENCE [LARGE SCALE GENOMIC DNA]</scope>
    <source>
        <strain evidence="2 3">JMTJ14</strain>
    </source>
</reference>